<protein>
    <recommendedName>
        <fullName evidence="9">JmjC domain-containing protein</fullName>
    </recommendedName>
</protein>
<dbReference type="GO" id="GO:0000785">
    <property type="term" value="C:chromatin"/>
    <property type="evidence" value="ECO:0007669"/>
    <property type="project" value="TreeGrafter"/>
</dbReference>
<organism evidence="7 8">
    <name type="scientific">Mycoemilia scoparia</name>
    <dbReference type="NCBI Taxonomy" id="417184"/>
    <lineage>
        <taxon>Eukaryota</taxon>
        <taxon>Fungi</taxon>
        <taxon>Fungi incertae sedis</taxon>
        <taxon>Zoopagomycota</taxon>
        <taxon>Kickxellomycotina</taxon>
        <taxon>Kickxellomycetes</taxon>
        <taxon>Kickxellales</taxon>
        <taxon>Kickxellaceae</taxon>
        <taxon>Mycoemilia</taxon>
    </lineage>
</organism>
<reference evidence="7" key="1">
    <citation type="submission" date="2022-07" db="EMBL/GenBank/DDBJ databases">
        <title>Phylogenomic reconstructions and comparative analyses of Kickxellomycotina fungi.</title>
        <authorList>
            <person name="Reynolds N.K."/>
            <person name="Stajich J.E."/>
            <person name="Barry K."/>
            <person name="Grigoriev I.V."/>
            <person name="Crous P."/>
            <person name="Smith M.E."/>
        </authorList>
    </citation>
    <scope>NUCLEOTIDE SEQUENCE</scope>
    <source>
        <strain evidence="7">NBRC 100468</strain>
    </source>
</reference>
<feature type="compositionally biased region" description="Basic and acidic residues" evidence="4">
    <location>
        <begin position="993"/>
        <end position="1030"/>
    </location>
</feature>
<proteinExistence type="predicted"/>
<dbReference type="GO" id="GO:0003712">
    <property type="term" value="F:transcription coregulator activity"/>
    <property type="evidence" value="ECO:0007669"/>
    <property type="project" value="TreeGrafter"/>
</dbReference>
<accession>A0A9W8A041</accession>
<feature type="compositionally biased region" description="Basic and acidic residues" evidence="4">
    <location>
        <begin position="1332"/>
        <end position="1352"/>
    </location>
</feature>
<sequence length="1393" mass="156956">MSILDNPQPPPLNEPSNGKPPTIEFNCDQEKMLRDMALEIARLKNKGDKFGIVLQPNNGEKIEDKKAEDAVSINNSNGAAVASQEPPADNENKGLAILETTTISEEKADGTDPNIQKQEQQQDNGLMPQSQSQQEQQSQATGQESNVAIAVDKNSLDKETEKDSVFEWVLGCVLGRSKSSEVDLATKSQIKDIWNKMVKDAHEELELRQKQQKEKEEIDSEAMSATNGNKLNESALGTPLSISSQVSPKNPHGIIGKKKKQPPQAFLRDYWEFHVKDHAYPRDPYEWYENALATGSPALPGEPMVHVDLASVDPKVIEENKERFSLYVQESGCLNYSRSTILSMCLACIRRQAGDGCRFSGIRALIVTKEATKEVTKTPKRKGIKESTKVRYYEGPAFISSRDFYKSEIVSFSLPHSQIVPEEYRDLAKWLFHESPPGSQERSWIEKTIIIYTSKMYLKMLKDEQVFMRDFTDAEREDEPLHACNNKPCLLKRPVPEIRELCDGCDTSVWAGFYFCPICGYAICKQCFLSWDDSMVKKPVVSSQELKVLKPGKITTCLRKRVAPKDLRVILHKKTMFLRASKFTKSEVDYMVNKIQKAISMYEEDLNTKKIMDGSSYDEVEGGISEERRRELMEESNRIGWMANTIPPQLEEWERPVIRVEAGKISLEEFSRLWRANNVIVVTGLLDHINRKQWTPQWLSKNHGNEAVEILDCARYGASVGVWKLKEFFHYFDQDIDAIDIPLELAVRDDTDLDDHTDDEEEYMTEKKKQNNFRGKRIIKKKVNDIQLSDMRWVDKLTYLKNGILKIKDWPPKEDFKSRLPDHFKDYMNVLPFQAYTNPDGLANLASWLPKGACPPDLGPKMYLAYGSWDDKGGPGTTNLHCDMADAANLMVYCSKDFLRKNKIPIPGIWTPDMDLPSTTSVPAVAPEVPAPETTVGVTPIDTPQAQNGADKQIDTKPILGAEVPLQVKMDVEEPANVMAESEPVSSQAQNGADDKQPVNSKIEPEPEARQVHQKDSSDQGNIEPKKASEPETNEVEEEHDLKPAAAVWDIYPPGDLPVIREYLKKRHKRMGYDIGDVDVIHNQDSFLTTDMRKRLYDPEKGKKVRGWRIYQNPGDAVFVPAGCAHQVCNYANAIKVAVDFVSPERVDQCERVTNEFRSLPHAHPRSMDALQLKNMLWYAFSGLQNVPEFSPRPLGDYIKEYPDDPKWLAKKESTAAKAAASAAGTPKVSTPRRMSTRSNAKPGTSKPRGRPKRSTRKREASTEDGTNSESFASSRLEVADTTSASLNGDMSTFDGNNVGSNSNNCLVINESQEDRNINDDATSPTPKRRKGNNDNNDRGGHMEQNNSKDVEGTIVADESGVITAADYSPRRSSRRNQSRVNYSAFMEVDDDF</sequence>
<feature type="region of interest" description="Disordered" evidence="4">
    <location>
        <begin position="1"/>
        <end position="24"/>
    </location>
</feature>
<keyword evidence="8" id="KW-1185">Reference proteome</keyword>
<dbReference type="GO" id="GO:0031490">
    <property type="term" value="F:chromatin DNA binding"/>
    <property type="evidence" value="ECO:0007669"/>
    <property type="project" value="TreeGrafter"/>
</dbReference>
<feature type="region of interest" description="Disordered" evidence="4">
    <location>
        <begin position="1219"/>
        <end position="1278"/>
    </location>
</feature>
<feature type="compositionally biased region" description="Polar residues" evidence="4">
    <location>
        <begin position="1233"/>
        <end position="1243"/>
    </location>
</feature>
<evidence type="ECO:0000256" key="2">
    <source>
        <dbReference type="ARBA" id="ARBA00022723"/>
    </source>
</evidence>
<dbReference type="GO" id="GO:0000118">
    <property type="term" value="C:histone deacetylase complex"/>
    <property type="evidence" value="ECO:0007669"/>
    <property type="project" value="TreeGrafter"/>
</dbReference>
<dbReference type="Gene3D" id="2.60.120.650">
    <property type="entry name" value="Cupin"/>
    <property type="match status" value="2"/>
</dbReference>
<evidence type="ECO:0000256" key="3">
    <source>
        <dbReference type="ARBA" id="ARBA00023242"/>
    </source>
</evidence>
<dbReference type="GO" id="GO:0046872">
    <property type="term" value="F:metal ion binding"/>
    <property type="evidence" value="ECO:0007669"/>
    <property type="project" value="UniProtKB-KW"/>
</dbReference>
<evidence type="ECO:0000259" key="6">
    <source>
        <dbReference type="PROSITE" id="PS51184"/>
    </source>
</evidence>
<dbReference type="SMART" id="SM00558">
    <property type="entry name" value="JmjC"/>
    <property type="match status" value="1"/>
</dbReference>
<dbReference type="Proteomes" id="UP001150538">
    <property type="component" value="Unassembled WGS sequence"/>
</dbReference>
<dbReference type="InterPro" id="IPR003347">
    <property type="entry name" value="JmjC_dom"/>
</dbReference>
<feature type="compositionally biased region" description="Basic residues" evidence="4">
    <location>
        <begin position="1248"/>
        <end position="1257"/>
    </location>
</feature>
<dbReference type="GO" id="GO:0032454">
    <property type="term" value="F:histone H3K9 demethylase activity"/>
    <property type="evidence" value="ECO:0007669"/>
    <property type="project" value="InterPro"/>
</dbReference>
<dbReference type="Pfam" id="PF02373">
    <property type="entry name" value="JmjC"/>
    <property type="match status" value="1"/>
</dbReference>
<dbReference type="PANTHER" id="PTHR12549">
    <property type="entry name" value="JMJC DOMAIN-CONTAINING HISTONE DEMETHYLATION PROTEIN"/>
    <property type="match status" value="1"/>
</dbReference>
<feature type="region of interest" description="Disordered" evidence="4">
    <location>
        <begin position="207"/>
        <end position="231"/>
    </location>
</feature>
<evidence type="ECO:0000313" key="8">
    <source>
        <dbReference type="Proteomes" id="UP001150538"/>
    </source>
</evidence>
<dbReference type="GO" id="GO:0006357">
    <property type="term" value="P:regulation of transcription by RNA polymerase II"/>
    <property type="evidence" value="ECO:0007669"/>
    <property type="project" value="TreeGrafter"/>
</dbReference>
<feature type="region of interest" description="Disordered" evidence="4">
    <location>
        <begin position="240"/>
        <end position="259"/>
    </location>
</feature>
<dbReference type="EMBL" id="JANBPU010000195">
    <property type="protein sequence ID" value="KAJ1914490.1"/>
    <property type="molecule type" value="Genomic_DNA"/>
</dbReference>
<gene>
    <name evidence="7" type="ORF">H4219_004764</name>
</gene>
<feature type="region of interest" description="Disordered" evidence="4">
    <location>
        <begin position="978"/>
        <end position="1041"/>
    </location>
</feature>
<dbReference type="OrthoDB" id="1667110at2759"/>
<name>A0A9W8A041_9FUNG</name>
<feature type="region of interest" description="Disordered" evidence="4">
    <location>
        <begin position="1310"/>
        <end position="1382"/>
    </location>
</feature>
<keyword evidence="3" id="KW-0539">Nucleus</keyword>
<comment type="subcellular location">
    <subcellularLocation>
        <location evidence="1">Nucleus</location>
    </subcellularLocation>
</comment>
<evidence type="ECO:0000256" key="1">
    <source>
        <dbReference type="ARBA" id="ARBA00004123"/>
    </source>
</evidence>
<feature type="compositionally biased region" description="Low complexity" evidence="4">
    <location>
        <begin position="129"/>
        <end position="139"/>
    </location>
</feature>
<feature type="compositionally biased region" description="Basic and acidic residues" evidence="4">
    <location>
        <begin position="207"/>
        <end position="216"/>
    </location>
</feature>
<evidence type="ECO:0000313" key="7">
    <source>
        <dbReference type="EMBL" id="KAJ1914490.1"/>
    </source>
</evidence>
<feature type="region of interest" description="Disordered" evidence="4">
    <location>
        <begin position="938"/>
        <end position="957"/>
    </location>
</feature>
<dbReference type="PROSITE" id="PS51184">
    <property type="entry name" value="JMJC"/>
    <property type="match status" value="1"/>
</dbReference>
<dbReference type="PANTHER" id="PTHR12549:SF38">
    <property type="entry name" value="JMJC DOMAIN-CONTAINING HISTONE DEMETHYLASE 2, ISOFORM A"/>
    <property type="match status" value="1"/>
</dbReference>
<feature type="compositionally biased region" description="Polar residues" evidence="4">
    <location>
        <begin position="1264"/>
        <end position="1274"/>
    </location>
</feature>
<dbReference type="InterPro" id="IPR000253">
    <property type="entry name" value="FHA_dom"/>
</dbReference>
<keyword evidence="2" id="KW-0479">Metal-binding</keyword>
<dbReference type="SUPFAM" id="SSF51197">
    <property type="entry name" value="Clavaminate synthase-like"/>
    <property type="match status" value="1"/>
</dbReference>
<evidence type="ECO:0000256" key="4">
    <source>
        <dbReference type="SAM" id="MobiDB-lite"/>
    </source>
</evidence>
<feature type="domain" description="FHA" evidence="5">
    <location>
        <begin position="172"/>
        <end position="236"/>
    </location>
</feature>
<evidence type="ECO:0008006" key="9">
    <source>
        <dbReference type="Google" id="ProtNLM"/>
    </source>
</evidence>
<feature type="region of interest" description="Disordered" evidence="4">
    <location>
        <begin position="55"/>
        <end position="156"/>
    </location>
</feature>
<feature type="compositionally biased region" description="Polar residues" evidence="4">
    <location>
        <begin position="113"/>
        <end position="128"/>
    </location>
</feature>
<comment type="caution">
    <text evidence="7">The sequence shown here is derived from an EMBL/GenBank/DDBJ whole genome shotgun (WGS) entry which is preliminary data.</text>
</comment>
<dbReference type="InterPro" id="IPR045109">
    <property type="entry name" value="LSDs-like"/>
</dbReference>
<feature type="compositionally biased region" description="Basic and acidic residues" evidence="4">
    <location>
        <begin position="60"/>
        <end position="69"/>
    </location>
</feature>
<feature type="domain" description="JmjC" evidence="6">
    <location>
        <begin position="838"/>
        <end position="1158"/>
    </location>
</feature>
<evidence type="ECO:0000259" key="5">
    <source>
        <dbReference type="PROSITE" id="PS50006"/>
    </source>
</evidence>
<dbReference type="PROSITE" id="PS50006">
    <property type="entry name" value="FHA_DOMAIN"/>
    <property type="match status" value="1"/>
</dbReference>